<dbReference type="PIRSF" id="PIRSF004919">
    <property type="entry name" value="TldD"/>
    <property type="match status" value="1"/>
</dbReference>
<keyword evidence="2" id="KW-0645">Protease</keyword>
<dbReference type="InterPro" id="IPR045569">
    <property type="entry name" value="Metalloprtase-TldD/E_C"/>
</dbReference>
<dbReference type="Proteomes" id="UP000590964">
    <property type="component" value="Unassembled WGS sequence"/>
</dbReference>
<evidence type="ECO:0000259" key="5">
    <source>
        <dbReference type="Pfam" id="PF01523"/>
    </source>
</evidence>
<feature type="domain" description="Metalloprotease TldD/E central" evidence="7">
    <location>
        <begin position="127"/>
        <end position="228"/>
    </location>
</feature>
<evidence type="ECO:0000313" key="8">
    <source>
        <dbReference type="EMBL" id="HIH21619.1"/>
    </source>
</evidence>
<comment type="caution">
    <text evidence="8">The sequence shown here is derived from an EMBL/GenBank/DDBJ whole genome shotgun (WGS) entry which is preliminary data.</text>
</comment>
<evidence type="ECO:0000256" key="4">
    <source>
        <dbReference type="ARBA" id="ARBA00023049"/>
    </source>
</evidence>
<organism evidence="8 9">
    <name type="scientific">Candidatus Iainarchaeum sp</name>
    <dbReference type="NCBI Taxonomy" id="3101447"/>
    <lineage>
        <taxon>Archaea</taxon>
        <taxon>Candidatus Iainarchaeota</taxon>
        <taxon>Candidatus Iainarchaeia</taxon>
        <taxon>Candidatus Iainarchaeales</taxon>
        <taxon>Candidatus Iainarchaeaceae</taxon>
        <taxon>Candidatus Iainarchaeum</taxon>
    </lineage>
</organism>
<reference evidence="9" key="1">
    <citation type="journal article" date="2020" name="bioRxiv">
        <title>A rank-normalized archaeal taxonomy based on genome phylogeny resolves widespread incomplete and uneven classifications.</title>
        <authorList>
            <person name="Rinke C."/>
            <person name="Chuvochina M."/>
            <person name="Mussig A.J."/>
            <person name="Chaumeil P.-A."/>
            <person name="Waite D.W."/>
            <person name="Whitman W.B."/>
            <person name="Parks D.H."/>
            <person name="Hugenholtz P."/>
        </authorList>
    </citation>
    <scope>NUCLEOTIDE SEQUENCE [LARGE SCALE GENOMIC DNA]</scope>
</reference>
<protein>
    <submittedName>
        <fullName evidence="8">TldD/PmbA family protein</fullName>
    </submittedName>
</protein>
<dbReference type="EMBL" id="DUFW01000048">
    <property type="protein sequence ID" value="HIH21619.1"/>
    <property type="molecule type" value="Genomic_DNA"/>
</dbReference>
<dbReference type="InterPro" id="IPR036059">
    <property type="entry name" value="TldD/PmbA_sf"/>
</dbReference>
<dbReference type="GO" id="GO:0006508">
    <property type="term" value="P:proteolysis"/>
    <property type="evidence" value="ECO:0007669"/>
    <property type="project" value="UniProtKB-KW"/>
</dbReference>
<dbReference type="PANTHER" id="PTHR30624">
    <property type="entry name" value="UNCHARACTERIZED PROTEIN TLDD AND PMBA"/>
    <property type="match status" value="1"/>
</dbReference>
<keyword evidence="3" id="KW-0378">Hydrolase</keyword>
<dbReference type="GO" id="GO:0005829">
    <property type="term" value="C:cytosol"/>
    <property type="evidence" value="ECO:0007669"/>
    <property type="project" value="TreeGrafter"/>
</dbReference>
<dbReference type="Pfam" id="PF01523">
    <property type="entry name" value="PmbA_TldD_1st"/>
    <property type="match status" value="1"/>
</dbReference>
<accession>A0A7J4JY64</accession>
<dbReference type="GO" id="GO:0008237">
    <property type="term" value="F:metallopeptidase activity"/>
    <property type="evidence" value="ECO:0007669"/>
    <property type="project" value="UniProtKB-KW"/>
</dbReference>
<dbReference type="Pfam" id="PF19289">
    <property type="entry name" value="PmbA_TldD_3rd"/>
    <property type="match status" value="1"/>
</dbReference>
<name>A0A7J4JY64_9ARCH</name>
<gene>
    <name evidence="8" type="ORF">HA222_03105</name>
</gene>
<dbReference type="InterPro" id="IPR002510">
    <property type="entry name" value="Metalloprtase-TldD/E_N"/>
</dbReference>
<sequence length="483" mass="53103">MSAKTAAKSEDALDLDLANFAIDYARRIGARYADARLESTSVNGFVLKNGIPQISGFDRVSGIGVRLVVNGALGFACSNAVSREGIKALVDRAAKITRAASRIGEKILLCPEKPETARYEVRQKINLADLGPKEKLAAMFDVEKAILKAKANVSGRFLNMSDFYTEKYFVNSEGGKILSRIPRTDFWYFITVEDGNRTSQRYWQYGAAGGFETIYNYRFPELLAEEVKATQKNMKEGVKPPKGKIDVVAAPEITGIMVHESVGHPYEADRVLGREAAQAGESFISKKMVGARIGSEAVNIVDDPTLPGSFGYYLYDDEGVKAGERWLIRKGIISGLLHNRETAAEFGCASNGAARATGYDREPIVRMANSIVKPGDYSEVELIESVGTGVFLKNFMEWNIDDKRLNAKYTGAEAYMIRNGRLAEPVWRPTMEISTPKLWGSVDAVAGNMEYHAGTCGKAEPMQAIPVWFGGPSMRIRKIQLSV</sequence>
<keyword evidence="4" id="KW-0482">Metalloprotease</keyword>
<dbReference type="InterPro" id="IPR045570">
    <property type="entry name" value="Metalloprtase-TldD/E_cen_dom"/>
</dbReference>
<proteinExistence type="inferred from homology"/>
<evidence type="ECO:0000313" key="9">
    <source>
        <dbReference type="Proteomes" id="UP000590964"/>
    </source>
</evidence>
<dbReference type="AlphaFoldDB" id="A0A7J4JY64"/>
<feature type="domain" description="Metalloprotease TldD/E N-terminal" evidence="5">
    <location>
        <begin position="33"/>
        <end position="96"/>
    </location>
</feature>
<evidence type="ECO:0000256" key="1">
    <source>
        <dbReference type="ARBA" id="ARBA00005836"/>
    </source>
</evidence>
<comment type="similarity">
    <text evidence="1">Belongs to the peptidase U62 family.</text>
</comment>
<dbReference type="PANTHER" id="PTHR30624:SF11">
    <property type="entry name" value="ZINC-DEPENDENT PROTEASE, TLDD_PMBA FAMILY"/>
    <property type="match status" value="1"/>
</dbReference>
<evidence type="ECO:0000259" key="6">
    <source>
        <dbReference type="Pfam" id="PF19289"/>
    </source>
</evidence>
<dbReference type="InterPro" id="IPR035068">
    <property type="entry name" value="TldD/PmbA_N"/>
</dbReference>
<dbReference type="Gene3D" id="3.30.2290.10">
    <property type="entry name" value="PmbA/TldD superfamily"/>
    <property type="match status" value="1"/>
</dbReference>
<dbReference type="Pfam" id="PF19290">
    <property type="entry name" value="PmbA_TldD_2nd"/>
    <property type="match status" value="1"/>
</dbReference>
<evidence type="ECO:0000259" key="7">
    <source>
        <dbReference type="Pfam" id="PF19290"/>
    </source>
</evidence>
<evidence type="ECO:0000256" key="2">
    <source>
        <dbReference type="ARBA" id="ARBA00022670"/>
    </source>
</evidence>
<dbReference type="InterPro" id="IPR025502">
    <property type="entry name" value="TldD"/>
</dbReference>
<dbReference type="SUPFAM" id="SSF111283">
    <property type="entry name" value="Putative modulator of DNA gyrase, PmbA/TldD"/>
    <property type="match status" value="1"/>
</dbReference>
<dbReference type="InterPro" id="IPR051463">
    <property type="entry name" value="Peptidase_U62_metallo"/>
</dbReference>
<evidence type="ECO:0000256" key="3">
    <source>
        <dbReference type="ARBA" id="ARBA00022801"/>
    </source>
</evidence>
<feature type="domain" description="Metalloprotease TldD/E C-terminal" evidence="6">
    <location>
        <begin position="243"/>
        <end position="481"/>
    </location>
</feature>